<feature type="compositionally biased region" description="Low complexity" evidence="7">
    <location>
        <begin position="170"/>
        <end position="181"/>
    </location>
</feature>
<dbReference type="PANTHER" id="PTHR12684:SF2">
    <property type="entry name" value="TRNA 2'-PHOSPHOTRANSFERASE 1"/>
    <property type="match status" value="1"/>
</dbReference>
<proteinExistence type="inferred from homology"/>
<dbReference type="GO" id="GO:0000215">
    <property type="term" value="F:tRNA 2'-phosphotransferase activity"/>
    <property type="evidence" value="ECO:0007669"/>
    <property type="project" value="UniProtKB-EC"/>
</dbReference>
<evidence type="ECO:0000313" key="10">
    <source>
        <dbReference type="Proteomes" id="UP001152797"/>
    </source>
</evidence>
<reference evidence="9 10" key="2">
    <citation type="submission" date="2024-05" db="EMBL/GenBank/DDBJ databases">
        <authorList>
            <person name="Chen Y."/>
            <person name="Shah S."/>
            <person name="Dougan E. K."/>
            <person name="Thang M."/>
            <person name="Chan C."/>
        </authorList>
    </citation>
    <scope>NUCLEOTIDE SEQUENCE [LARGE SCALE GENOMIC DNA]</scope>
</reference>
<feature type="compositionally biased region" description="Acidic residues" evidence="7">
    <location>
        <begin position="158"/>
        <end position="169"/>
    </location>
</feature>
<dbReference type="GO" id="GO:0006388">
    <property type="term" value="P:tRNA splicing, via endonucleolytic cleavage and ligation"/>
    <property type="evidence" value="ECO:0007669"/>
    <property type="project" value="TreeGrafter"/>
</dbReference>
<dbReference type="EMBL" id="CAMXCT030006824">
    <property type="protein sequence ID" value="CAL4807962.1"/>
    <property type="molecule type" value="Genomic_DNA"/>
</dbReference>
<organism evidence="8">
    <name type="scientific">Cladocopium goreaui</name>
    <dbReference type="NCBI Taxonomy" id="2562237"/>
    <lineage>
        <taxon>Eukaryota</taxon>
        <taxon>Sar</taxon>
        <taxon>Alveolata</taxon>
        <taxon>Dinophyceae</taxon>
        <taxon>Suessiales</taxon>
        <taxon>Symbiodiniaceae</taxon>
        <taxon>Cladocopium</taxon>
    </lineage>
</organism>
<feature type="compositionally biased region" description="Basic and acidic residues" evidence="7">
    <location>
        <begin position="561"/>
        <end position="578"/>
    </location>
</feature>
<reference evidence="8" key="1">
    <citation type="submission" date="2022-10" db="EMBL/GenBank/DDBJ databases">
        <authorList>
            <person name="Chen Y."/>
            <person name="Dougan E. K."/>
            <person name="Chan C."/>
            <person name="Rhodes N."/>
            <person name="Thang M."/>
        </authorList>
    </citation>
    <scope>NUCLEOTIDE SEQUENCE</scope>
</reference>
<name>A0A9P1M6S4_9DINO</name>
<sequence length="755" mass="84145">MTPKVKPAVDLGLNTSQKNDKAAMAIISPVKEVATKYEGGNSYAWGVTWPGKCDKWGKDEAPIVDWDEVKQAFGMWKSFVPYNPFQYLGGFAAVMKEVASSKLPTKRPLRFLQTGPKAVCYAWARAADASRVVSCTSSSLEMPSEAEDAVSEASFQSADEEEDEDELNDFSENAGGASSSKDGGGQAAHDDDDDGEGGKRWNLKRDGDKGALEPIFNRLAEDREHVKISKMFSYVLRHAAHKLDVRIRKDGFVRLKDIMELKNFRPYTLEELMACVYFDEKERYTMVREFDGELLIRANQGHTMKVVEDDLLLEVITDPTTVSDCVHGTYLVHWPFIKRQGLSKVARNHIHLAPGLPEDGKIRGMRSTAELFLYIDVPAAMQDGMVFYRSKNEVILTQGLDGWLPVKYFIKAVKINYSTCDIEELEFDRNISMPSWAAELAPSGPGEAGSYTVKNLEALIAKCRKRMAEINELKAAAENGQTLSEEDQHKLDQYGAVYIELQSLEQRFRQHKGYRRESTQEKELRAKEEAEAATVVQRKDRAATPPWEKGKQSIESTTFKATDKEKAEWAALGKRRENAASFSEKPVKSEPDKDDPWAALGRGRLNSMNGQPATPSAEKATPKPAAGAGSESWRFGGKPEAAPAPKPASGPPRFFNSKLQQQKEQKEKEKGKAEAEKEQKKAEQSWRDRDSNWRSREEPKQEAAPKETPKAEAQMPAAPNMPQQQMSGGMAGLLLSLASQERDVPKQSSTTAMEA</sequence>
<evidence type="ECO:0000256" key="2">
    <source>
        <dbReference type="ARBA" id="ARBA00009836"/>
    </source>
</evidence>
<dbReference type="PANTHER" id="PTHR12684">
    <property type="entry name" value="PUTATIVE PHOSPHOTRANSFERASE"/>
    <property type="match status" value="1"/>
</dbReference>
<evidence type="ECO:0000256" key="1">
    <source>
        <dbReference type="ARBA" id="ARBA00003343"/>
    </source>
</evidence>
<feature type="compositionally biased region" description="Basic and acidic residues" evidence="7">
    <location>
        <begin position="515"/>
        <end position="530"/>
    </location>
</feature>
<dbReference type="OrthoDB" id="419694at2759"/>
<evidence type="ECO:0000256" key="5">
    <source>
        <dbReference type="ARBA" id="ARBA00023027"/>
    </source>
</evidence>
<dbReference type="Proteomes" id="UP001152797">
    <property type="component" value="Unassembled WGS sequence"/>
</dbReference>
<evidence type="ECO:0000256" key="7">
    <source>
        <dbReference type="SAM" id="MobiDB-lite"/>
    </source>
</evidence>
<comment type="function">
    <text evidence="1">Catalyzes the last step of tRNA splicing, the transfer of the splice junction 2'-phosphate from ligated tRNA to NAD to produce ADP-ribose 1''-2'' cyclic phosphate.</text>
</comment>
<dbReference type="Gene3D" id="1.10.10.970">
    <property type="entry name" value="RNA 2'-phosphotransferase, Tpt1/KptA family, N-terminal domain"/>
    <property type="match status" value="1"/>
</dbReference>
<dbReference type="InterPro" id="IPR042080">
    <property type="entry name" value="RNA_2'-PTrans_N"/>
</dbReference>
<feature type="compositionally biased region" description="Basic and acidic residues" evidence="7">
    <location>
        <begin position="661"/>
        <end position="710"/>
    </location>
</feature>
<evidence type="ECO:0000256" key="6">
    <source>
        <dbReference type="ARBA" id="ARBA00047949"/>
    </source>
</evidence>
<comment type="caution">
    <text evidence="8">The sequence shown here is derived from an EMBL/GenBank/DDBJ whole genome shotgun (WGS) entry which is preliminary data.</text>
</comment>
<feature type="compositionally biased region" description="Polar residues" evidence="7">
    <location>
        <begin position="746"/>
        <end position="755"/>
    </location>
</feature>
<evidence type="ECO:0000256" key="3">
    <source>
        <dbReference type="ARBA" id="ARBA00012007"/>
    </source>
</evidence>
<dbReference type="InterPro" id="IPR042081">
    <property type="entry name" value="RNA_2'-PTrans_C"/>
</dbReference>
<feature type="compositionally biased region" description="Basic and acidic residues" evidence="7">
    <location>
        <begin position="585"/>
        <end position="596"/>
    </location>
</feature>
<feature type="region of interest" description="Disordered" evidence="7">
    <location>
        <begin position="513"/>
        <end position="755"/>
    </location>
</feature>
<dbReference type="Pfam" id="PF01885">
    <property type="entry name" value="PTS_2-RNA"/>
    <property type="match status" value="1"/>
</dbReference>
<dbReference type="EC" id="2.7.1.160" evidence="3"/>
<dbReference type="EMBL" id="CAMXCT020006824">
    <property type="protein sequence ID" value="CAL1174025.1"/>
    <property type="molecule type" value="Genomic_DNA"/>
</dbReference>
<feature type="region of interest" description="Disordered" evidence="7">
    <location>
        <begin position="143"/>
        <end position="205"/>
    </location>
</feature>
<dbReference type="EMBL" id="CAMXCT010006824">
    <property type="protein sequence ID" value="CAI4020650.1"/>
    <property type="molecule type" value="Genomic_DNA"/>
</dbReference>
<protein>
    <recommendedName>
        <fullName evidence="3">2'-phosphotransferase</fullName>
        <ecNumber evidence="3">2.7.1.160</ecNumber>
    </recommendedName>
</protein>
<feature type="compositionally biased region" description="Basic and acidic residues" evidence="7">
    <location>
        <begin position="537"/>
        <end position="552"/>
    </location>
</feature>
<comment type="catalytic activity">
    <reaction evidence="6">
        <text>2'-phospho-[ligated tRNA] + NAD(+) = mature tRNA + ADP-alpha-D-ribose 1'',2''-cyclic phosphate + nicotinamide</text>
        <dbReference type="Rhea" id="RHEA:23324"/>
        <dbReference type="Rhea" id="RHEA-COMP:11106"/>
        <dbReference type="Rhea" id="RHEA-COMP:11107"/>
        <dbReference type="ChEBI" id="CHEBI:17154"/>
        <dbReference type="ChEBI" id="CHEBI:57540"/>
        <dbReference type="ChEBI" id="CHEBI:76596"/>
        <dbReference type="ChEBI" id="CHEBI:82883"/>
        <dbReference type="ChEBI" id="CHEBI:85027"/>
        <dbReference type="EC" id="2.7.1.160"/>
    </reaction>
</comment>
<feature type="compositionally biased region" description="Low complexity" evidence="7">
    <location>
        <begin position="711"/>
        <end position="739"/>
    </location>
</feature>
<accession>A0A9P1M6S4</accession>
<keyword evidence="5" id="KW-0520">NAD</keyword>
<evidence type="ECO:0000256" key="4">
    <source>
        <dbReference type="ARBA" id="ARBA00022679"/>
    </source>
</evidence>
<keyword evidence="10" id="KW-1185">Reference proteome</keyword>
<dbReference type="AlphaFoldDB" id="A0A9P1M6S4"/>
<comment type="similarity">
    <text evidence="2">Belongs to the KptA/TPT1 family.</text>
</comment>
<dbReference type="Gene3D" id="3.20.170.30">
    <property type="match status" value="1"/>
</dbReference>
<keyword evidence="4" id="KW-0808">Transferase</keyword>
<dbReference type="SUPFAM" id="SSF56399">
    <property type="entry name" value="ADP-ribosylation"/>
    <property type="match status" value="1"/>
</dbReference>
<dbReference type="InterPro" id="IPR002745">
    <property type="entry name" value="Ptrans_KptA/Tpt1"/>
</dbReference>
<gene>
    <name evidence="8" type="ORF">C1SCF055_LOCUS45049</name>
</gene>
<evidence type="ECO:0000313" key="9">
    <source>
        <dbReference type="EMBL" id="CAL4807962.1"/>
    </source>
</evidence>
<evidence type="ECO:0000313" key="8">
    <source>
        <dbReference type="EMBL" id="CAI4020650.1"/>
    </source>
</evidence>
<feature type="compositionally biased region" description="Basic and acidic residues" evidence="7">
    <location>
        <begin position="196"/>
        <end position="205"/>
    </location>
</feature>